<dbReference type="Gene3D" id="3.90.1150.50">
    <property type="entry name" value="Transcription-repair-coupling factor, D7 domain"/>
    <property type="match status" value="1"/>
</dbReference>
<dbReference type="PROSITE" id="PS51194">
    <property type="entry name" value="HELICASE_CTER"/>
    <property type="match status" value="1"/>
</dbReference>
<comment type="function">
    <text evidence="13">Couples transcription and DNA repair by recognizing RNA polymerase (RNAP) stalled at DNA lesions. Mediates ATP-dependent release of RNAP and its truncated transcript from the DNA, and recruitment of nucleotide excision repair machinery to the damaged site.</text>
</comment>
<dbReference type="GO" id="GO:0006355">
    <property type="term" value="P:regulation of DNA-templated transcription"/>
    <property type="evidence" value="ECO:0007669"/>
    <property type="project" value="UniProtKB-UniRule"/>
</dbReference>
<dbReference type="EC" id="3.6.4.-" evidence="13"/>
<dbReference type="InterPro" id="IPR041471">
    <property type="entry name" value="UvrB_inter"/>
</dbReference>
<dbReference type="GO" id="GO:0005737">
    <property type="term" value="C:cytoplasm"/>
    <property type="evidence" value="ECO:0007669"/>
    <property type="project" value="UniProtKB-SubCell"/>
</dbReference>
<dbReference type="PROSITE" id="PS51192">
    <property type="entry name" value="HELICASE_ATP_BIND_1"/>
    <property type="match status" value="1"/>
</dbReference>
<evidence type="ECO:0000256" key="12">
    <source>
        <dbReference type="ARBA" id="ARBA00070128"/>
    </source>
</evidence>
<evidence type="ECO:0000256" key="4">
    <source>
        <dbReference type="ARBA" id="ARBA00022763"/>
    </source>
</evidence>
<dbReference type="Pfam" id="PF00270">
    <property type="entry name" value="DEAD"/>
    <property type="match status" value="1"/>
</dbReference>
<dbReference type="EMBL" id="CP038033">
    <property type="protein sequence ID" value="QBQ55431.1"/>
    <property type="molecule type" value="Genomic_DNA"/>
</dbReference>
<dbReference type="InterPro" id="IPR003711">
    <property type="entry name" value="CarD-like/TRCF_RID"/>
</dbReference>
<evidence type="ECO:0000256" key="11">
    <source>
        <dbReference type="ARBA" id="ARBA00061399"/>
    </source>
</evidence>
<organism evidence="16 17">
    <name type="scientific">Nitrosococcus wardiae</name>
    <dbReference type="NCBI Taxonomy" id="1814290"/>
    <lineage>
        <taxon>Bacteria</taxon>
        <taxon>Pseudomonadati</taxon>
        <taxon>Pseudomonadota</taxon>
        <taxon>Gammaproteobacteria</taxon>
        <taxon>Chromatiales</taxon>
        <taxon>Chromatiaceae</taxon>
        <taxon>Nitrosococcus</taxon>
    </lineage>
</organism>
<reference evidence="16 17" key="1">
    <citation type="submission" date="2019-03" db="EMBL/GenBank/DDBJ databases">
        <title>The genome sequence of Nitrosococcus wardiae strain D1FHST reveals the archetypal metabolic capacity of ammonia-oxidizing Gammaproteobacteria.</title>
        <authorList>
            <person name="Wang L."/>
            <person name="Lim C.K."/>
            <person name="Hanson T.E."/>
            <person name="Dang H."/>
            <person name="Klotz M.G."/>
        </authorList>
    </citation>
    <scope>NUCLEOTIDE SEQUENCE [LARGE SCALE GENOMIC DNA]</scope>
    <source>
        <strain evidence="16 17">D1FHS</strain>
    </source>
</reference>
<accession>A0A4P7BZB6</accession>
<name>A0A4P7BZB6_9GAMM</name>
<keyword evidence="8 13" id="KW-0238">DNA-binding</keyword>
<dbReference type="GO" id="GO:0005524">
    <property type="term" value="F:ATP binding"/>
    <property type="evidence" value="ECO:0007669"/>
    <property type="project" value="UniProtKB-UniRule"/>
</dbReference>
<dbReference type="CDD" id="cd17991">
    <property type="entry name" value="DEXHc_TRCF"/>
    <property type="match status" value="1"/>
</dbReference>
<evidence type="ECO:0000259" key="15">
    <source>
        <dbReference type="PROSITE" id="PS51194"/>
    </source>
</evidence>
<dbReference type="PANTHER" id="PTHR47964">
    <property type="entry name" value="ATP-DEPENDENT DNA HELICASE HOMOLOG RECG, CHLOROPLASTIC"/>
    <property type="match status" value="1"/>
</dbReference>
<keyword evidence="7 13" id="KW-0067">ATP-binding</keyword>
<evidence type="ECO:0000259" key="14">
    <source>
        <dbReference type="PROSITE" id="PS51192"/>
    </source>
</evidence>
<evidence type="ECO:0000256" key="5">
    <source>
        <dbReference type="ARBA" id="ARBA00022801"/>
    </source>
</evidence>
<keyword evidence="5 13" id="KW-0378">Hydrolase</keyword>
<keyword evidence="6" id="KW-0347">Helicase</keyword>
<dbReference type="Gene3D" id="3.40.50.11180">
    <property type="match status" value="1"/>
</dbReference>
<dbReference type="SUPFAM" id="SSF143517">
    <property type="entry name" value="TRCF domain-like"/>
    <property type="match status" value="1"/>
</dbReference>
<dbReference type="Gene3D" id="2.40.10.170">
    <property type="match status" value="1"/>
</dbReference>
<keyword evidence="9 13" id="KW-0234">DNA repair</keyword>
<keyword evidence="17" id="KW-1185">Reference proteome</keyword>
<evidence type="ECO:0000256" key="8">
    <source>
        <dbReference type="ARBA" id="ARBA00023125"/>
    </source>
</evidence>
<dbReference type="InterPro" id="IPR037235">
    <property type="entry name" value="TRCF-like_C_D7"/>
</dbReference>
<dbReference type="Pfam" id="PF00271">
    <property type="entry name" value="Helicase_C"/>
    <property type="match status" value="1"/>
</dbReference>
<dbReference type="GO" id="GO:0003684">
    <property type="term" value="F:damaged DNA binding"/>
    <property type="evidence" value="ECO:0007669"/>
    <property type="project" value="InterPro"/>
</dbReference>
<evidence type="ECO:0000256" key="3">
    <source>
        <dbReference type="ARBA" id="ARBA00022741"/>
    </source>
</evidence>
<keyword evidence="2 13" id="KW-0963">Cytoplasm</keyword>
<dbReference type="OrthoDB" id="9804325at2"/>
<comment type="similarity">
    <text evidence="11 13">In the C-terminal section; belongs to the helicase family. RecG subfamily.</text>
</comment>
<feature type="domain" description="Helicase ATP-binding" evidence="14">
    <location>
        <begin position="625"/>
        <end position="786"/>
    </location>
</feature>
<dbReference type="InterPro" id="IPR027417">
    <property type="entry name" value="P-loop_NTPase"/>
</dbReference>
<dbReference type="SUPFAM" id="SSF52540">
    <property type="entry name" value="P-loop containing nucleoside triphosphate hydrolases"/>
    <property type="match status" value="4"/>
</dbReference>
<evidence type="ECO:0000256" key="13">
    <source>
        <dbReference type="HAMAP-Rule" id="MF_00969"/>
    </source>
</evidence>
<keyword evidence="4 13" id="KW-0227">DNA damage</keyword>
<comment type="similarity">
    <text evidence="10 13">In the N-terminal section; belongs to the UvrB family.</text>
</comment>
<protein>
    <recommendedName>
        <fullName evidence="12 13">Transcription-repair-coupling factor</fullName>
        <shortName evidence="13">TRCF</shortName>
        <ecNumber evidence="13">3.6.4.-</ecNumber>
    </recommendedName>
</protein>
<dbReference type="NCBIfam" id="TIGR00580">
    <property type="entry name" value="mfd"/>
    <property type="match status" value="1"/>
</dbReference>
<gene>
    <name evidence="13" type="primary">mfd</name>
    <name evidence="16" type="ORF">E3U44_13625</name>
</gene>
<dbReference type="SMART" id="SM00487">
    <property type="entry name" value="DEXDc"/>
    <property type="match status" value="1"/>
</dbReference>
<dbReference type="InterPro" id="IPR048635">
    <property type="entry name" value="MFD_D3"/>
</dbReference>
<dbReference type="GO" id="GO:0000716">
    <property type="term" value="P:transcription-coupled nucleotide-excision repair, DNA damage recognition"/>
    <property type="evidence" value="ECO:0007669"/>
    <property type="project" value="UniProtKB-UniRule"/>
</dbReference>
<comment type="subcellular location">
    <subcellularLocation>
        <location evidence="1 13">Cytoplasm</location>
    </subcellularLocation>
</comment>
<sequence length="1158" mass="131283">MSSVLNLASLSPALPQQAGEHRYFGRLYGSSFGLVLATSARHHPGPILVITPDTVTANRLEDELRFYCSGQETLPILHFPDWETLPYDTFSPHQDIISERLATLYQLPRLKHGVLIVPVSTLMQRLAPREYLETHGLLVATGDHLHLESWRKQLEKGGYRCVSQVMEHGEFAVRGSLIDLFPMGSRVPYRIDLFDNEVDSLRSFDPETQRSSEHIEQIRLLPAREFPLTEEAITQFRKNYRSTFSGDPQRSLIYREVSEGTLPPGIEYYLPLFFDRTDALFDYLPENTLAVTLEGVHATANAFWKEINDRYEQRRHDLERPLLNPQQLYLQTGQVFAALKSLPRISLQPSELEEKAGHQNFATETPPQLTINARASQPLETLNQFIENFQGRVLFAAETTGRRETLRELLKDSGIQPHFFENWETFLQGEKRFGITVAPLQQGLLLGKPQLAVIAEPQLFGEQAMQQRRRKGRSRDTDAVVRDLVELSIGAPVVHEEHGVGRYLGLQTLEVGKVRTEFMALEYADGDKLYVPVSSLHLISRYTGASPEAAPLHKLGSGHWERAKRKARERVRDVAAELLAIYAQRAARKKPALPPPDSHYAAFARAFPFEETPDQADAIEAVIADLTSDKPMDRLVCGDVGFGKTEVAMRAAFIASQSSKQVAVLVPTTLLAQQHHQSFKDRFADWPVRVEVISRFRSRKEQEVVIRDIADGRVDIVIGTHKLLQENIRFKDLGLVIIDEEHRFGVRQKERMKALRAEVDILTLTATPIPRTLHMSLSGLRDLSIIATPPARRLAIKTFVRQWDDNLLREALLREIKRGGQIYFLHNEVESIDKMAQRVQSLFPEAKVGVAHGQMRERELEQVMLNFYHRRFNVLVCTTIIETGIDIPSANTIIIHRADKFGLAQLYQLRGRVGRSHHRAYAYLIVPPRSVMTADAVKRLEAIESLEELGAGFTLATHDMEIRGAGELLGKDQSGQMQEIGFSLYNDLLERAVNSLKSGQTLDLEQSAEHGPEVDLHAPALIPEDYLPDVHTRLVLYKRIATAKSYQELQELQVEMIDRFGLLPEATKTVFAIHELRLKANEIGIRKLEANAYGGRIYFRPEPNVDPMAIINLIQKQPSVYKLDGQEKLRFVQELPDAQARLEALDKLLKELSMKKAA</sequence>
<dbReference type="SMART" id="SM00982">
    <property type="entry name" value="TRCF"/>
    <property type="match status" value="1"/>
</dbReference>
<dbReference type="SMART" id="SM00490">
    <property type="entry name" value="HELICc"/>
    <property type="match status" value="1"/>
</dbReference>
<keyword evidence="3 13" id="KW-0547">Nucleotide-binding</keyword>
<dbReference type="InterPro" id="IPR036101">
    <property type="entry name" value="CarD-like/TRCF_RID_sf"/>
</dbReference>
<dbReference type="NCBIfam" id="NF007966">
    <property type="entry name" value="PRK10689.1"/>
    <property type="match status" value="1"/>
</dbReference>
<dbReference type="InterPro" id="IPR047112">
    <property type="entry name" value="RecG/Mfd"/>
</dbReference>
<dbReference type="PANTHER" id="PTHR47964:SF1">
    <property type="entry name" value="ATP-DEPENDENT DNA HELICASE HOMOLOG RECG, CHLOROPLASTIC"/>
    <property type="match status" value="1"/>
</dbReference>
<dbReference type="Gene3D" id="3.40.50.300">
    <property type="entry name" value="P-loop containing nucleotide triphosphate hydrolases"/>
    <property type="match status" value="2"/>
</dbReference>
<dbReference type="RefSeq" id="WP_134358690.1">
    <property type="nucleotide sequence ID" value="NZ_CP038033.1"/>
</dbReference>
<dbReference type="InterPro" id="IPR001650">
    <property type="entry name" value="Helicase_C-like"/>
</dbReference>
<evidence type="ECO:0000256" key="10">
    <source>
        <dbReference type="ARBA" id="ARBA00061104"/>
    </source>
</evidence>
<proteinExistence type="inferred from homology"/>
<dbReference type="Pfam" id="PF03461">
    <property type="entry name" value="TRCF"/>
    <property type="match status" value="1"/>
</dbReference>
<evidence type="ECO:0000313" key="17">
    <source>
        <dbReference type="Proteomes" id="UP000294325"/>
    </source>
</evidence>
<dbReference type="Pfam" id="PF21132">
    <property type="entry name" value="MFD_D3"/>
    <property type="match status" value="1"/>
</dbReference>
<dbReference type="InterPro" id="IPR011545">
    <property type="entry name" value="DEAD/DEAH_box_helicase_dom"/>
</dbReference>
<dbReference type="Gene3D" id="3.30.2060.10">
    <property type="entry name" value="Penicillin-binding protein 1b domain"/>
    <property type="match status" value="1"/>
</dbReference>
<dbReference type="GO" id="GO:0003678">
    <property type="term" value="F:DNA helicase activity"/>
    <property type="evidence" value="ECO:0007669"/>
    <property type="project" value="TreeGrafter"/>
</dbReference>
<dbReference type="Pfam" id="PF17757">
    <property type="entry name" value="UvrB_inter"/>
    <property type="match status" value="1"/>
</dbReference>
<dbReference type="FunFam" id="3.40.50.300:FF:000546">
    <property type="entry name" value="Transcription-repair-coupling factor"/>
    <property type="match status" value="1"/>
</dbReference>
<dbReference type="SMART" id="SM01058">
    <property type="entry name" value="CarD_TRCF"/>
    <property type="match status" value="1"/>
</dbReference>
<dbReference type="InterPro" id="IPR004576">
    <property type="entry name" value="Mfd"/>
</dbReference>
<dbReference type="Proteomes" id="UP000294325">
    <property type="component" value="Chromosome"/>
</dbReference>
<dbReference type="HAMAP" id="MF_00969">
    <property type="entry name" value="TRCF"/>
    <property type="match status" value="1"/>
</dbReference>
<dbReference type="SUPFAM" id="SSF141259">
    <property type="entry name" value="CarD-like"/>
    <property type="match status" value="1"/>
</dbReference>
<dbReference type="GO" id="GO:0016787">
    <property type="term" value="F:hydrolase activity"/>
    <property type="evidence" value="ECO:0007669"/>
    <property type="project" value="UniProtKB-KW"/>
</dbReference>
<evidence type="ECO:0000256" key="2">
    <source>
        <dbReference type="ARBA" id="ARBA00022490"/>
    </source>
</evidence>
<dbReference type="InterPro" id="IPR005118">
    <property type="entry name" value="TRCF_C"/>
</dbReference>
<dbReference type="InterPro" id="IPR014001">
    <property type="entry name" value="Helicase_ATP-bd"/>
</dbReference>
<dbReference type="Gene3D" id="3.40.50.11140">
    <property type="match status" value="1"/>
</dbReference>
<dbReference type="Pfam" id="PF02559">
    <property type="entry name" value="CarD_TRCF_RID"/>
    <property type="match status" value="1"/>
</dbReference>
<evidence type="ECO:0000256" key="1">
    <source>
        <dbReference type="ARBA" id="ARBA00004496"/>
    </source>
</evidence>
<dbReference type="KEGG" id="nwr:E3U44_13625"/>
<evidence type="ECO:0000256" key="9">
    <source>
        <dbReference type="ARBA" id="ARBA00023204"/>
    </source>
</evidence>
<evidence type="ECO:0000313" key="16">
    <source>
        <dbReference type="EMBL" id="QBQ55431.1"/>
    </source>
</evidence>
<dbReference type="AlphaFoldDB" id="A0A4P7BZB6"/>
<evidence type="ECO:0000256" key="7">
    <source>
        <dbReference type="ARBA" id="ARBA00022840"/>
    </source>
</evidence>
<feature type="domain" description="Helicase C-terminal" evidence="15">
    <location>
        <begin position="808"/>
        <end position="961"/>
    </location>
</feature>
<evidence type="ECO:0000256" key="6">
    <source>
        <dbReference type="ARBA" id="ARBA00022806"/>
    </source>
</evidence>
<dbReference type="FunFam" id="3.40.50.300:FF:000300">
    <property type="entry name" value="Transcription-repair-coupling factor"/>
    <property type="match status" value="1"/>
</dbReference>